<feature type="active site" description="Phosphothreonine intermediate" evidence="5">
    <location>
        <position position="77"/>
    </location>
</feature>
<organism evidence="8 9">
    <name type="scientific">Sphingomonas montanisoli</name>
    <dbReference type="NCBI Taxonomy" id="2606412"/>
    <lineage>
        <taxon>Bacteria</taxon>
        <taxon>Pseudomonadati</taxon>
        <taxon>Pseudomonadota</taxon>
        <taxon>Alphaproteobacteria</taxon>
        <taxon>Sphingomonadales</taxon>
        <taxon>Sphingomonadaceae</taxon>
        <taxon>Sphingomonas</taxon>
    </lineage>
</organism>
<dbReference type="Proteomes" id="UP000322077">
    <property type="component" value="Unassembled WGS sequence"/>
</dbReference>
<keyword evidence="3 7" id="KW-0732">Signal</keyword>
<dbReference type="GO" id="GO:0004035">
    <property type="term" value="F:alkaline phosphatase activity"/>
    <property type="evidence" value="ECO:0007669"/>
    <property type="project" value="UniProtKB-EC"/>
</dbReference>
<dbReference type="PANTHER" id="PTHR10151">
    <property type="entry name" value="ECTONUCLEOTIDE PYROPHOSPHATASE/PHOSPHODIESTERASE"/>
    <property type="match status" value="1"/>
</dbReference>
<sequence length="544" mass="57925">MKKLLGALLATIATPALAATPATVPPPTPKLIVAVSVDQFSADLFSEYRQYYTGGLKTLTQGVVFPSGYQSHAATETCPGHSTILTGAHPAKTGIIANDWMDLSVARADKTIYCSEDETVPGSSSDHYTVSPVHLLMPTLGDRMKAANPASRVVSVAGKDRAALMMGGHNADQMWWWDKDHFASFVGKAQTPAVKAANARIAAQLARAGKPYVLPPICQTRVSAVPVSPNKAVGVPIPARKAGDKGAWRVSPEYDQSTIDLASALVDEMKLGRGEAPDVLSIGLSATDAVGHTFGTEGPESCGQVMLVDQILGTFFTKLNAAKIPYVVVLTADHGGHDLPERNRIHGLPSDMRVDPDKAPKVVDAAITQALKLDGVTVYGGGSFGDFYISKGLSDRDRKRAIEATKTRLSADPQVGAVFTAEDFVGYKPTTMPVTEWSLLDRAAASYHPGRSGDLIVLLKPNVTPIPDPARGSVATHGSPWDYDRRVPILFWWPNAHGFEQPNPIETVDILPTLAALIGLPVTTPEIDGRCLDLDASAADSCKR</sequence>
<dbReference type="CDD" id="cd16016">
    <property type="entry name" value="AP-SPAP"/>
    <property type="match status" value="1"/>
</dbReference>
<dbReference type="EC" id="3.1.3.1" evidence="4"/>
<keyword evidence="2 4" id="KW-0479">Metal-binding</keyword>
<dbReference type="EMBL" id="VTOU01000002">
    <property type="protein sequence ID" value="TZG27992.1"/>
    <property type="molecule type" value="Genomic_DNA"/>
</dbReference>
<dbReference type="GO" id="GO:0046872">
    <property type="term" value="F:metal ion binding"/>
    <property type="evidence" value="ECO:0007669"/>
    <property type="project" value="UniProtKB-KW"/>
</dbReference>
<proteinExistence type="predicted"/>
<evidence type="ECO:0000256" key="1">
    <source>
        <dbReference type="ARBA" id="ARBA00022553"/>
    </source>
</evidence>
<comment type="caution">
    <text evidence="8">The sequence shown here is derived from an EMBL/GenBank/DDBJ whole genome shotgun (WGS) entry which is preliminary data.</text>
</comment>
<evidence type="ECO:0000256" key="5">
    <source>
        <dbReference type="PIRSR" id="PIRSR031924-50"/>
    </source>
</evidence>
<evidence type="ECO:0000256" key="2">
    <source>
        <dbReference type="ARBA" id="ARBA00022723"/>
    </source>
</evidence>
<dbReference type="PIRSF" id="PIRSF031924">
    <property type="entry name" value="Pi-irrepressible_AP"/>
    <property type="match status" value="1"/>
</dbReference>
<comment type="catalytic activity">
    <reaction evidence="4">
        <text>a phosphate monoester + H2O = an alcohol + phosphate</text>
        <dbReference type="Rhea" id="RHEA:15017"/>
        <dbReference type="ChEBI" id="CHEBI:15377"/>
        <dbReference type="ChEBI" id="CHEBI:30879"/>
        <dbReference type="ChEBI" id="CHEBI:43474"/>
        <dbReference type="ChEBI" id="CHEBI:67140"/>
        <dbReference type="EC" id="3.1.3.1"/>
    </reaction>
</comment>
<protein>
    <recommendedName>
        <fullName evidence="4">Alkaline phosphatase</fullName>
        <ecNumber evidence="4">3.1.3.1</ecNumber>
    </recommendedName>
</protein>
<dbReference type="InterPro" id="IPR017850">
    <property type="entry name" value="Alkaline_phosphatase_core_sf"/>
</dbReference>
<evidence type="ECO:0000256" key="6">
    <source>
        <dbReference type="PIRSR" id="PIRSR031924-51"/>
    </source>
</evidence>
<evidence type="ECO:0000256" key="3">
    <source>
        <dbReference type="ARBA" id="ARBA00022729"/>
    </source>
</evidence>
<evidence type="ECO:0000313" key="8">
    <source>
        <dbReference type="EMBL" id="TZG27992.1"/>
    </source>
</evidence>
<feature type="chain" id="PRO_5022807575" description="Alkaline phosphatase" evidence="7">
    <location>
        <begin position="19"/>
        <end position="544"/>
    </location>
</feature>
<dbReference type="InterPro" id="IPR026263">
    <property type="entry name" value="Alkaline_phosphatase_prok"/>
</dbReference>
<evidence type="ECO:0000313" key="9">
    <source>
        <dbReference type="Proteomes" id="UP000322077"/>
    </source>
</evidence>
<dbReference type="InterPro" id="IPR002591">
    <property type="entry name" value="Phosphodiest/P_Trfase"/>
</dbReference>
<dbReference type="PANTHER" id="PTHR10151:SF120">
    <property type="entry name" value="BIS(5'-ADENOSYL)-TRIPHOSPHATASE"/>
    <property type="match status" value="1"/>
</dbReference>
<dbReference type="AlphaFoldDB" id="A0A5D9CA08"/>
<dbReference type="Gene3D" id="3.30.1360.150">
    <property type="match status" value="1"/>
</dbReference>
<feature type="signal peptide" evidence="7">
    <location>
        <begin position="1"/>
        <end position="18"/>
    </location>
</feature>
<feature type="binding site" evidence="6">
    <location>
        <begin position="159"/>
        <end position="161"/>
    </location>
    <ligand>
        <name>substrate</name>
    </ligand>
</feature>
<name>A0A5D9CA08_9SPHN</name>
<dbReference type="Gene3D" id="3.40.720.10">
    <property type="entry name" value="Alkaline Phosphatase, subunit A"/>
    <property type="match status" value="1"/>
</dbReference>
<evidence type="ECO:0000256" key="7">
    <source>
        <dbReference type="SAM" id="SignalP"/>
    </source>
</evidence>
<keyword evidence="4" id="KW-0862">Zinc</keyword>
<evidence type="ECO:0000256" key="4">
    <source>
        <dbReference type="PIRNR" id="PIRNR031924"/>
    </source>
</evidence>
<comment type="cofactor">
    <cofactor evidence="4">
        <name>Zn(2+)</name>
        <dbReference type="ChEBI" id="CHEBI:29105"/>
    </cofactor>
    <text evidence="4">Binds 2 Zn(2+) ions.</text>
</comment>
<comment type="function">
    <text evidence="4">Alkaline phosphatase with broad substrate specificity.</text>
</comment>
<reference evidence="8 9" key="1">
    <citation type="submission" date="2019-08" db="EMBL/GenBank/DDBJ databases">
        <authorList>
            <person name="Wang G."/>
            <person name="Xu Z."/>
        </authorList>
    </citation>
    <scope>NUCLEOTIDE SEQUENCE [LARGE SCALE GENOMIC DNA]</scope>
    <source>
        <strain evidence="8 9">ZX</strain>
    </source>
</reference>
<keyword evidence="9" id="KW-1185">Reference proteome</keyword>
<accession>A0A5D9CA08</accession>
<dbReference type="SUPFAM" id="SSF53649">
    <property type="entry name" value="Alkaline phosphatase-like"/>
    <property type="match status" value="1"/>
</dbReference>
<gene>
    <name evidence="8" type="ORF">FYJ91_10690</name>
</gene>
<keyword evidence="1 5" id="KW-0597">Phosphoprotein</keyword>
<feature type="binding site" evidence="6">
    <location>
        <position position="98"/>
    </location>
    <ligand>
        <name>substrate</name>
    </ligand>
</feature>
<dbReference type="RefSeq" id="WP_149522204.1">
    <property type="nucleotide sequence ID" value="NZ_VTOU01000002.1"/>
</dbReference>
<dbReference type="Pfam" id="PF01663">
    <property type="entry name" value="Phosphodiest"/>
    <property type="match status" value="1"/>
</dbReference>